<dbReference type="InterPro" id="IPR013324">
    <property type="entry name" value="RNA_pol_sigma_r3/r4-like"/>
</dbReference>
<evidence type="ECO:0000259" key="7">
    <source>
        <dbReference type="Pfam" id="PF04542"/>
    </source>
</evidence>
<dbReference type="Gene3D" id="1.10.1740.10">
    <property type="match status" value="1"/>
</dbReference>
<dbReference type="NCBIfam" id="TIGR02937">
    <property type="entry name" value="sigma70-ECF"/>
    <property type="match status" value="1"/>
</dbReference>
<dbReference type="InterPro" id="IPR013325">
    <property type="entry name" value="RNA_pol_sigma_r2"/>
</dbReference>
<dbReference type="InterPro" id="IPR039425">
    <property type="entry name" value="RNA_pol_sigma-70-like"/>
</dbReference>
<dbReference type="InterPro" id="IPR007627">
    <property type="entry name" value="RNA_pol_sigma70_r2"/>
</dbReference>
<feature type="compositionally biased region" description="Polar residues" evidence="6">
    <location>
        <begin position="8"/>
        <end position="19"/>
    </location>
</feature>
<dbReference type="Proteomes" id="UP000050867">
    <property type="component" value="Unassembled WGS sequence"/>
</dbReference>
<keyword evidence="3" id="KW-0731">Sigma factor</keyword>
<evidence type="ECO:0000256" key="6">
    <source>
        <dbReference type="SAM" id="MobiDB-lite"/>
    </source>
</evidence>
<keyword evidence="4" id="KW-0238">DNA-binding</keyword>
<gene>
    <name evidence="9" type="ORF">AQ490_00025</name>
</gene>
<evidence type="ECO:0000259" key="8">
    <source>
        <dbReference type="Pfam" id="PF08281"/>
    </source>
</evidence>
<dbReference type="NCBIfam" id="TIGR02983">
    <property type="entry name" value="SigE-fam_strep"/>
    <property type="match status" value="1"/>
</dbReference>
<dbReference type="SUPFAM" id="SSF88946">
    <property type="entry name" value="Sigma2 domain of RNA polymerase sigma factors"/>
    <property type="match status" value="1"/>
</dbReference>
<keyword evidence="5" id="KW-0804">Transcription</keyword>
<keyword evidence="2" id="KW-0805">Transcription regulation</keyword>
<dbReference type="GO" id="GO:0006352">
    <property type="term" value="P:DNA-templated transcription initiation"/>
    <property type="evidence" value="ECO:0007669"/>
    <property type="project" value="InterPro"/>
</dbReference>
<dbReference type="SUPFAM" id="SSF88659">
    <property type="entry name" value="Sigma3 and sigma4 domains of RNA polymerase sigma factors"/>
    <property type="match status" value="1"/>
</dbReference>
<dbReference type="Pfam" id="PF04542">
    <property type="entry name" value="Sigma70_r2"/>
    <property type="match status" value="1"/>
</dbReference>
<evidence type="ECO:0000313" key="10">
    <source>
        <dbReference type="Proteomes" id="UP000050867"/>
    </source>
</evidence>
<dbReference type="InterPro" id="IPR014284">
    <property type="entry name" value="RNA_pol_sigma-70_dom"/>
</dbReference>
<dbReference type="InterPro" id="IPR013249">
    <property type="entry name" value="RNA_pol_sigma70_r4_t2"/>
</dbReference>
<feature type="region of interest" description="Disordered" evidence="6">
    <location>
        <begin position="1"/>
        <end position="42"/>
    </location>
</feature>
<dbReference type="CDD" id="cd06171">
    <property type="entry name" value="Sigma70_r4"/>
    <property type="match status" value="1"/>
</dbReference>
<dbReference type="InterPro" id="IPR036388">
    <property type="entry name" value="WH-like_DNA-bd_sf"/>
</dbReference>
<feature type="domain" description="RNA polymerase sigma-70 region 2" evidence="7">
    <location>
        <begin position="72"/>
        <end position="137"/>
    </location>
</feature>
<organism evidence="9 10">
    <name type="scientific">Wenjunlia vitaminophila</name>
    <name type="common">Streptomyces vitaminophilus</name>
    <dbReference type="NCBI Taxonomy" id="76728"/>
    <lineage>
        <taxon>Bacteria</taxon>
        <taxon>Bacillati</taxon>
        <taxon>Actinomycetota</taxon>
        <taxon>Actinomycetes</taxon>
        <taxon>Kitasatosporales</taxon>
        <taxon>Streptomycetaceae</taxon>
        <taxon>Wenjunlia</taxon>
    </lineage>
</organism>
<feature type="domain" description="RNA polymerase sigma factor 70 region 4 type 2" evidence="8">
    <location>
        <begin position="164"/>
        <end position="214"/>
    </location>
</feature>
<evidence type="ECO:0000256" key="1">
    <source>
        <dbReference type="ARBA" id="ARBA00010641"/>
    </source>
</evidence>
<dbReference type="GO" id="GO:0003677">
    <property type="term" value="F:DNA binding"/>
    <property type="evidence" value="ECO:0007669"/>
    <property type="project" value="UniProtKB-KW"/>
</dbReference>
<reference evidence="9 10" key="1">
    <citation type="submission" date="2015-10" db="EMBL/GenBank/DDBJ databases">
        <title>Draft genome sequence of pyrrolomycin-producing Streptomyces vitaminophilus.</title>
        <authorList>
            <person name="Graham D.E."/>
            <person name="Mahan K.M."/>
            <person name="Klingeman D.M."/>
            <person name="Hettich R.L."/>
            <person name="Parry R.J."/>
        </authorList>
    </citation>
    <scope>NUCLEOTIDE SEQUENCE [LARGE SCALE GENOMIC DNA]</scope>
    <source>
        <strain evidence="9 10">ATCC 31673</strain>
    </source>
</reference>
<sequence length="224" mass="24535">MRKPSRHSGITATVQNQAEDLSGALGAPAGGHEPPVGRTDTAANDLAGASVSDTEAGADLRDVERETALIRLFDGYHAQLVRMAVLLGAEQDAEDVVAEAFCVLHHRWYRLRAPDAAPAYLRSVVCNLVRMRIRRLQVSRRHAGVDLPDIDSAESTAMLHEEQRQVVDALKNLPARQREALVLRYWMDLKEREIAEAMGISAGAVKSHISRGMHALSRAMGSCR</sequence>
<dbReference type="PANTHER" id="PTHR43133:SF50">
    <property type="entry name" value="ECF RNA POLYMERASE SIGMA FACTOR SIGM"/>
    <property type="match status" value="1"/>
</dbReference>
<comment type="caution">
    <text evidence="9">The sequence shown here is derived from an EMBL/GenBank/DDBJ whole genome shotgun (WGS) entry which is preliminary data.</text>
</comment>
<evidence type="ECO:0000256" key="5">
    <source>
        <dbReference type="ARBA" id="ARBA00023163"/>
    </source>
</evidence>
<name>A0A0T6LYS3_WENVI</name>
<dbReference type="STRING" id="76728.AQ490_00025"/>
<evidence type="ECO:0000313" key="9">
    <source>
        <dbReference type="EMBL" id="KRV51210.1"/>
    </source>
</evidence>
<dbReference type="Pfam" id="PF08281">
    <property type="entry name" value="Sigma70_r4_2"/>
    <property type="match status" value="1"/>
</dbReference>
<dbReference type="GO" id="GO:0016987">
    <property type="term" value="F:sigma factor activity"/>
    <property type="evidence" value="ECO:0007669"/>
    <property type="project" value="UniProtKB-KW"/>
</dbReference>
<accession>A0A0T6LYS3</accession>
<dbReference type="Gene3D" id="1.10.10.10">
    <property type="entry name" value="Winged helix-like DNA-binding domain superfamily/Winged helix DNA-binding domain"/>
    <property type="match status" value="1"/>
</dbReference>
<keyword evidence="10" id="KW-1185">Reference proteome</keyword>
<evidence type="ECO:0000256" key="3">
    <source>
        <dbReference type="ARBA" id="ARBA00023082"/>
    </source>
</evidence>
<proteinExistence type="inferred from homology"/>
<dbReference type="eggNOG" id="COG1595">
    <property type="taxonomic scope" value="Bacteria"/>
</dbReference>
<dbReference type="EMBL" id="LLZU01000001">
    <property type="protein sequence ID" value="KRV51210.1"/>
    <property type="molecule type" value="Genomic_DNA"/>
</dbReference>
<dbReference type="PANTHER" id="PTHR43133">
    <property type="entry name" value="RNA POLYMERASE ECF-TYPE SIGMA FACTO"/>
    <property type="match status" value="1"/>
</dbReference>
<dbReference type="AlphaFoldDB" id="A0A0T6LYS3"/>
<evidence type="ECO:0000256" key="4">
    <source>
        <dbReference type="ARBA" id="ARBA00023125"/>
    </source>
</evidence>
<dbReference type="RefSeq" id="WP_018383348.1">
    <property type="nucleotide sequence ID" value="NZ_LLZU01000001.1"/>
</dbReference>
<comment type="similarity">
    <text evidence="1">Belongs to the sigma-70 factor family. ECF subfamily.</text>
</comment>
<evidence type="ECO:0000256" key="2">
    <source>
        <dbReference type="ARBA" id="ARBA00023015"/>
    </source>
</evidence>
<protein>
    <submittedName>
        <fullName evidence="9">RNA polymerase subunit sigma-24</fullName>
    </submittedName>
</protein>
<dbReference type="InterPro" id="IPR014325">
    <property type="entry name" value="RNA_pol_sigma-E_actinobac"/>
</dbReference>